<comment type="caution">
    <text evidence="1">The sequence shown here is derived from an EMBL/GenBank/DDBJ whole genome shotgun (WGS) entry which is preliminary data.</text>
</comment>
<dbReference type="AlphaFoldDB" id="A0AAD6ZTM2"/>
<keyword evidence="2" id="KW-1185">Reference proteome</keyword>
<accession>A0AAD6ZTM2</accession>
<protein>
    <submittedName>
        <fullName evidence="1">Uncharacterized protein</fullName>
    </submittedName>
</protein>
<gene>
    <name evidence="1" type="ORF">DFH08DRAFT_1082572</name>
</gene>
<sequence>PVWATLRHRIHPHNTSLAVDPSQYRCISAAYALGRKSNKSGTRCSAALKLRPGHLTATLVSLRASEPLDSTPGSATVVTASSPRSALPAFLATTYASGDGE</sequence>
<reference evidence="1" key="1">
    <citation type="submission" date="2023-03" db="EMBL/GenBank/DDBJ databases">
        <title>Massive genome expansion in bonnet fungi (Mycena s.s.) driven by repeated elements and novel gene families across ecological guilds.</title>
        <authorList>
            <consortium name="Lawrence Berkeley National Laboratory"/>
            <person name="Harder C.B."/>
            <person name="Miyauchi S."/>
            <person name="Viragh M."/>
            <person name="Kuo A."/>
            <person name="Thoen E."/>
            <person name="Andreopoulos B."/>
            <person name="Lu D."/>
            <person name="Skrede I."/>
            <person name="Drula E."/>
            <person name="Henrissat B."/>
            <person name="Morin E."/>
            <person name="Kohler A."/>
            <person name="Barry K."/>
            <person name="LaButti K."/>
            <person name="Morin E."/>
            <person name="Salamov A."/>
            <person name="Lipzen A."/>
            <person name="Mereny Z."/>
            <person name="Hegedus B."/>
            <person name="Baldrian P."/>
            <person name="Stursova M."/>
            <person name="Weitz H."/>
            <person name="Taylor A."/>
            <person name="Grigoriev I.V."/>
            <person name="Nagy L.G."/>
            <person name="Martin F."/>
            <person name="Kauserud H."/>
        </authorList>
    </citation>
    <scope>NUCLEOTIDE SEQUENCE</scope>
    <source>
        <strain evidence="1">CBHHK002</strain>
    </source>
</reference>
<evidence type="ECO:0000313" key="1">
    <source>
        <dbReference type="EMBL" id="KAJ7339150.1"/>
    </source>
</evidence>
<dbReference type="EMBL" id="JARIHO010000028">
    <property type="protein sequence ID" value="KAJ7339150.1"/>
    <property type="molecule type" value="Genomic_DNA"/>
</dbReference>
<feature type="non-terminal residue" evidence="1">
    <location>
        <position position="1"/>
    </location>
</feature>
<name>A0AAD6ZTM2_9AGAR</name>
<proteinExistence type="predicted"/>
<organism evidence="1 2">
    <name type="scientific">Mycena albidolilacea</name>
    <dbReference type="NCBI Taxonomy" id="1033008"/>
    <lineage>
        <taxon>Eukaryota</taxon>
        <taxon>Fungi</taxon>
        <taxon>Dikarya</taxon>
        <taxon>Basidiomycota</taxon>
        <taxon>Agaricomycotina</taxon>
        <taxon>Agaricomycetes</taxon>
        <taxon>Agaricomycetidae</taxon>
        <taxon>Agaricales</taxon>
        <taxon>Marasmiineae</taxon>
        <taxon>Mycenaceae</taxon>
        <taxon>Mycena</taxon>
    </lineage>
</organism>
<evidence type="ECO:0000313" key="2">
    <source>
        <dbReference type="Proteomes" id="UP001218218"/>
    </source>
</evidence>
<dbReference type="Proteomes" id="UP001218218">
    <property type="component" value="Unassembled WGS sequence"/>
</dbReference>